<evidence type="ECO:0000256" key="1">
    <source>
        <dbReference type="SAM" id="SignalP"/>
    </source>
</evidence>
<proteinExistence type="predicted"/>
<dbReference type="Proteomes" id="UP000887566">
    <property type="component" value="Unplaced"/>
</dbReference>
<organism evidence="2 3">
    <name type="scientific">Plectus sambesii</name>
    <dbReference type="NCBI Taxonomy" id="2011161"/>
    <lineage>
        <taxon>Eukaryota</taxon>
        <taxon>Metazoa</taxon>
        <taxon>Ecdysozoa</taxon>
        <taxon>Nematoda</taxon>
        <taxon>Chromadorea</taxon>
        <taxon>Plectida</taxon>
        <taxon>Plectina</taxon>
        <taxon>Plectoidea</taxon>
        <taxon>Plectidae</taxon>
        <taxon>Plectus</taxon>
    </lineage>
</organism>
<dbReference type="AlphaFoldDB" id="A0A914UXJ6"/>
<keyword evidence="2" id="KW-1185">Reference proteome</keyword>
<evidence type="ECO:0000313" key="3">
    <source>
        <dbReference type="WBParaSite" id="PSAMB.scaffold1345size32701.g12554.t1"/>
    </source>
</evidence>
<feature type="chain" id="PRO_5037656158" evidence="1">
    <location>
        <begin position="20"/>
        <end position="277"/>
    </location>
</feature>
<reference evidence="3" key="1">
    <citation type="submission" date="2022-11" db="UniProtKB">
        <authorList>
            <consortium name="WormBaseParasite"/>
        </authorList>
    </citation>
    <scope>IDENTIFICATION</scope>
</reference>
<feature type="signal peptide" evidence="1">
    <location>
        <begin position="1"/>
        <end position="19"/>
    </location>
</feature>
<sequence length="277" mass="30842">MIFLGAFVLLSLSTWNVGASPLAAAHDCPVTLSLGGASSDFAEHVGHAIHSFTVQDLQKFEPTVTKNNQVPTVNRDMAAPEATLPSAPDFKSADNDKFKTDIMRILDVVLTHMDDRMYFRKYTSTLELVAHEAHMHEHWAHIHAQYEQVNHQPPDSAFCACAMDIDNNGLMDVLRNAALLIREPKLTIGYDPSNFTQGDLRYYMLWAVAVYPLKLTPELFKKPEGYQLTGTAAWEHFKAKYAASPAEVHDAALFLHCALAEERDAATASRVNSLKQM</sequence>
<accession>A0A914UXJ6</accession>
<protein>
    <submittedName>
        <fullName evidence="3">Uncharacterized protein</fullName>
    </submittedName>
</protein>
<evidence type="ECO:0000313" key="2">
    <source>
        <dbReference type="Proteomes" id="UP000887566"/>
    </source>
</evidence>
<name>A0A914UXJ6_9BILA</name>
<keyword evidence="1" id="KW-0732">Signal</keyword>
<dbReference type="WBParaSite" id="PSAMB.scaffold1345size32701.g12554.t1">
    <property type="protein sequence ID" value="PSAMB.scaffold1345size32701.g12554.t1"/>
    <property type="gene ID" value="PSAMB.scaffold1345size32701.g12554"/>
</dbReference>